<dbReference type="AlphaFoldDB" id="A0A5N5M0T3"/>
<organism evidence="1 2">
    <name type="scientific">Salix brachista</name>
    <dbReference type="NCBI Taxonomy" id="2182728"/>
    <lineage>
        <taxon>Eukaryota</taxon>
        <taxon>Viridiplantae</taxon>
        <taxon>Streptophyta</taxon>
        <taxon>Embryophyta</taxon>
        <taxon>Tracheophyta</taxon>
        <taxon>Spermatophyta</taxon>
        <taxon>Magnoliopsida</taxon>
        <taxon>eudicotyledons</taxon>
        <taxon>Gunneridae</taxon>
        <taxon>Pentapetalae</taxon>
        <taxon>rosids</taxon>
        <taxon>fabids</taxon>
        <taxon>Malpighiales</taxon>
        <taxon>Salicaceae</taxon>
        <taxon>Saliceae</taxon>
        <taxon>Salix</taxon>
    </lineage>
</organism>
<evidence type="ECO:0000313" key="1">
    <source>
        <dbReference type="EMBL" id="KAB5547796.1"/>
    </source>
</evidence>
<comment type="caution">
    <text evidence="1">The sequence shown here is derived from an EMBL/GenBank/DDBJ whole genome shotgun (WGS) entry which is preliminary data.</text>
</comment>
<proteinExistence type="predicted"/>
<dbReference type="PANTHER" id="PTHR31722">
    <property type="entry name" value="OS06G0675200 PROTEIN"/>
    <property type="match status" value="1"/>
</dbReference>
<evidence type="ECO:0000313" key="2">
    <source>
        <dbReference type="Proteomes" id="UP000326939"/>
    </source>
</evidence>
<sequence length="239" mass="27241">MACLDMYNSERQGYCPPMSPRISFSNDFADSQQIIRQERSSRETPVSSDFEFSVTNYSMMSADELFFKGRLLPFKDSGSSQMQRTIRDELLVDDDKDDQVSQRPRKGSSTRWKGLLGLKRSHIGSKKVDKINEGSLERSVGEIQHNKSSQEIVSEGGSSCRDVEIGMYSAAVSSPSSWCFGCFPVQNLEILQEFLVSSSSPRHLIDRSVFFQNKYTNTENIHYLVISLEKENHFRFLIS</sequence>
<reference evidence="2" key="1">
    <citation type="journal article" date="2019" name="Gigascience">
        <title>De novo genome assembly of the endangered Acer yangbiense, a plant species with extremely small populations endemic to Yunnan Province, China.</title>
        <authorList>
            <person name="Yang J."/>
            <person name="Wariss H.M."/>
            <person name="Tao L."/>
            <person name="Zhang R."/>
            <person name="Yun Q."/>
            <person name="Hollingsworth P."/>
            <person name="Dao Z."/>
            <person name="Luo G."/>
            <person name="Guo H."/>
            <person name="Ma Y."/>
            <person name="Sun W."/>
        </authorList>
    </citation>
    <scope>NUCLEOTIDE SEQUENCE [LARGE SCALE GENOMIC DNA]</scope>
    <source>
        <strain evidence="2">cv. br00</strain>
    </source>
</reference>
<dbReference type="Proteomes" id="UP000326939">
    <property type="component" value="Chromosome 7"/>
</dbReference>
<gene>
    <name evidence="1" type="ORF">DKX38_011202</name>
</gene>
<keyword evidence="2" id="KW-1185">Reference proteome</keyword>
<accession>A0A5N5M0T3</accession>
<protein>
    <submittedName>
        <fullName evidence="1">Uncharacterized protein</fullName>
    </submittedName>
</protein>
<name>A0A5N5M0T3_9ROSI</name>
<dbReference type="PANTHER" id="PTHR31722:SF62">
    <property type="entry name" value="EMB|CAB62433.1"/>
    <property type="match status" value="1"/>
</dbReference>
<dbReference type="EMBL" id="VDCV01000007">
    <property type="protein sequence ID" value="KAB5547796.1"/>
    <property type="molecule type" value="Genomic_DNA"/>
</dbReference>